<evidence type="ECO:0000313" key="1">
    <source>
        <dbReference type="EMBL" id="KAI5654923.1"/>
    </source>
</evidence>
<organism evidence="1 2">
    <name type="scientific">Catharanthus roseus</name>
    <name type="common">Madagascar periwinkle</name>
    <name type="synonym">Vinca rosea</name>
    <dbReference type="NCBI Taxonomy" id="4058"/>
    <lineage>
        <taxon>Eukaryota</taxon>
        <taxon>Viridiplantae</taxon>
        <taxon>Streptophyta</taxon>
        <taxon>Embryophyta</taxon>
        <taxon>Tracheophyta</taxon>
        <taxon>Spermatophyta</taxon>
        <taxon>Magnoliopsida</taxon>
        <taxon>eudicotyledons</taxon>
        <taxon>Gunneridae</taxon>
        <taxon>Pentapetalae</taxon>
        <taxon>asterids</taxon>
        <taxon>lamiids</taxon>
        <taxon>Gentianales</taxon>
        <taxon>Apocynaceae</taxon>
        <taxon>Rauvolfioideae</taxon>
        <taxon>Vinceae</taxon>
        <taxon>Catharanthinae</taxon>
        <taxon>Catharanthus</taxon>
    </lineage>
</organism>
<name>A0ACC0A680_CATRO</name>
<evidence type="ECO:0000313" key="2">
    <source>
        <dbReference type="Proteomes" id="UP001060085"/>
    </source>
</evidence>
<comment type="caution">
    <text evidence="1">The sequence shown here is derived from an EMBL/GenBank/DDBJ whole genome shotgun (WGS) entry which is preliminary data.</text>
</comment>
<keyword evidence="2" id="KW-1185">Reference proteome</keyword>
<proteinExistence type="predicted"/>
<reference evidence="2" key="1">
    <citation type="journal article" date="2023" name="Nat. Plants">
        <title>Single-cell RNA sequencing provides a high-resolution roadmap for understanding the multicellular compartmentation of specialized metabolism.</title>
        <authorList>
            <person name="Sun S."/>
            <person name="Shen X."/>
            <person name="Li Y."/>
            <person name="Li Y."/>
            <person name="Wang S."/>
            <person name="Li R."/>
            <person name="Zhang H."/>
            <person name="Shen G."/>
            <person name="Guo B."/>
            <person name="Wei J."/>
            <person name="Xu J."/>
            <person name="St-Pierre B."/>
            <person name="Chen S."/>
            <person name="Sun C."/>
        </authorList>
    </citation>
    <scope>NUCLEOTIDE SEQUENCE [LARGE SCALE GENOMIC DNA]</scope>
</reference>
<gene>
    <name evidence="1" type="ORF">M9H77_32110</name>
</gene>
<protein>
    <submittedName>
        <fullName evidence="1">Uncharacterized protein</fullName>
    </submittedName>
</protein>
<sequence length="357" mass="39377">MASALETLCGRAYGAKQYQMMGIYLQRSWIILFLSSIVMLPLFIFAAPMLKLLGQPKPVAELAGVVAIWIIPMHFSFVFQFTLTRFFQCQLKTGVIALVSGGVIVVHVLNCWIFIHRLTVDIVGVTLTLDFSWWLYVLVCFCYCVFGGCPRSWHGFSRQAFHGLWDFFKLSFASGVMLALENVYYRVLIIVSGYYTKDEVAIDALSICMSIFGWQSMIPLGLFAATGIRVANELGAGNEKGAEFSTKMSLLNSFVLGLIFSSCILAFPDKLATIFASSISVIEMVSELSGLLAATVLVNCIQPIFSGVAVGYGWQSLVAYINMGSYYLIGMPLGIILGSVLGFGFKVRAIMSLRKKE</sequence>
<accession>A0ACC0A680</accession>
<dbReference type="EMBL" id="CM044707">
    <property type="protein sequence ID" value="KAI5654923.1"/>
    <property type="molecule type" value="Genomic_DNA"/>
</dbReference>
<dbReference type="Proteomes" id="UP001060085">
    <property type="component" value="Linkage Group LG07"/>
</dbReference>